<keyword evidence="1" id="KW-1133">Transmembrane helix</keyword>
<evidence type="ECO:0000313" key="4">
    <source>
        <dbReference type="Proteomes" id="UP001596513"/>
    </source>
</evidence>
<feature type="transmembrane region" description="Helical" evidence="1">
    <location>
        <begin position="73"/>
        <end position="94"/>
    </location>
</feature>
<reference evidence="4" key="2">
    <citation type="journal article" date="2019" name="Int. J. Syst. Evol. Microbiol.">
        <title>The Global Catalogue of Microorganisms (GCM) 10K type strain sequencing project: providing services to taxonomists for standard genome sequencing and annotation.</title>
        <authorList>
            <consortium name="The Broad Institute Genomics Platform"/>
            <consortium name="The Broad Institute Genome Sequencing Center for Infectious Disease"/>
            <person name="Wu L."/>
            <person name="Ma J."/>
        </authorList>
    </citation>
    <scope>NUCLEOTIDE SEQUENCE [LARGE SCALE GENOMIC DNA]</scope>
    <source>
        <strain evidence="4">JCM 19635</strain>
    </source>
</reference>
<keyword evidence="1" id="KW-0472">Membrane</keyword>
<dbReference type="Proteomes" id="UP001596513">
    <property type="component" value="Unassembled WGS sequence"/>
</dbReference>
<evidence type="ECO:0000313" key="3">
    <source>
        <dbReference type="EMBL" id="MFC7670919.1"/>
    </source>
</evidence>
<gene>
    <name evidence="2" type="ORF">ACFQT0_27830</name>
    <name evidence="3" type="ORF">ACFQT0_28645</name>
</gene>
<name>A0ABW2UD73_9BACT</name>
<organism evidence="2 4">
    <name type="scientific">Hymenobacter humi</name>
    <dbReference type="NCBI Taxonomy" id="1411620"/>
    <lineage>
        <taxon>Bacteria</taxon>
        <taxon>Pseudomonadati</taxon>
        <taxon>Bacteroidota</taxon>
        <taxon>Cytophagia</taxon>
        <taxon>Cytophagales</taxon>
        <taxon>Hymenobacteraceae</taxon>
        <taxon>Hymenobacter</taxon>
    </lineage>
</organism>
<dbReference type="EMBL" id="JBHTEK010000004">
    <property type="protein sequence ID" value="MFC7670771.1"/>
    <property type="molecule type" value="Genomic_DNA"/>
</dbReference>
<evidence type="ECO:0000256" key="1">
    <source>
        <dbReference type="SAM" id="Phobius"/>
    </source>
</evidence>
<accession>A0ABW2UD73</accession>
<reference evidence="2" key="1">
    <citation type="journal article" date="2014" name="Int. J. Syst. Evol. Microbiol.">
        <title>Complete genome of a new Firmicutes species belonging to the dominant human colonic microbiota ('Ruminococcus bicirculans') reveals two chromosomes and a selective capacity to utilize plant glucans.</title>
        <authorList>
            <consortium name="NISC Comparative Sequencing Program"/>
            <person name="Wegmann U."/>
            <person name="Louis P."/>
            <person name="Goesmann A."/>
            <person name="Henrissat B."/>
            <person name="Duncan S.H."/>
            <person name="Flint H.J."/>
        </authorList>
    </citation>
    <scope>NUCLEOTIDE SEQUENCE</scope>
    <source>
        <strain evidence="2">JCM 19635</strain>
    </source>
</reference>
<proteinExistence type="predicted"/>
<dbReference type="RefSeq" id="WP_380206481.1">
    <property type="nucleotide sequence ID" value="NZ_JBHTEK010000004.1"/>
</dbReference>
<keyword evidence="4" id="KW-1185">Reference proteome</keyword>
<sequence length="95" mass="10029">MNSPQTSRLAALKASLFEKPTPNYALVAMLALIGGATFVFGGNIAPGIATHVVMLLTLLAASRMFNPRLLRSFWYMAVGLIALVLVLDVAVVVAA</sequence>
<feature type="transmembrane region" description="Helical" evidence="1">
    <location>
        <begin position="21"/>
        <end position="38"/>
    </location>
</feature>
<keyword evidence="1" id="KW-0812">Transmembrane</keyword>
<dbReference type="EMBL" id="JBHTEK010000004">
    <property type="protein sequence ID" value="MFC7670919.1"/>
    <property type="molecule type" value="Genomic_DNA"/>
</dbReference>
<comment type="caution">
    <text evidence="2">The sequence shown here is derived from an EMBL/GenBank/DDBJ whole genome shotgun (WGS) entry which is preliminary data.</text>
</comment>
<reference evidence="2" key="3">
    <citation type="submission" date="2024-09" db="EMBL/GenBank/DDBJ databases">
        <authorList>
            <person name="Sun Q."/>
            <person name="Mori K."/>
        </authorList>
    </citation>
    <scope>NUCLEOTIDE SEQUENCE</scope>
    <source>
        <strain evidence="2">JCM 19635</strain>
    </source>
</reference>
<protein>
    <submittedName>
        <fullName evidence="2">Uncharacterized protein</fullName>
    </submittedName>
</protein>
<evidence type="ECO:0000313" key="2">
    <source>
        <dbReference type="EMBL" id="MFC7670771.1"/>
    </source>
</evidence>